<dbReference type="Proteomes" id="UP001385892">
    <property type="component" value="Unassembled WGS sequence"/>
</dbReference>
<keyword evidence="3" id="KW-1133">Transmembrane helix</keyword>
<feature type="region of interest" description="Disordered" evidence="2">
    <location>
        <begin position="131"/>
        <end position="201"/>
    </location>
</feature>
<gene>
    <name evidence="5" type="ORF">WKW82_15745</name>
</gene>
<evidence type="ECO:0000313" key="6">
    <source>
        <dbReference type="Proteomes" id="UP001385892"/>
    </source>
</evidence>
<feature type="compositionally biased region" description="Gly residues" evidence="2">
    <location>
        <begin position="157"/>
        <end position="166"/>
    </location>
</feature>
<feature type="region of interest" description="Disordered" evidence="2">
    <location>
        <begin position="378"/>
        <end position="420"/>
    </location>
</feature>
<organism evidence="5 6">
    <name type="scientific">Variovorax rhizosphaerae</name>
    <dbReference type="NCBI Taxonomy" id="1836200"/>
    <lineage>
        <taxon>Bacteria</taxon>
        <taxon>Pseudomonadati</taxon>
        <taxon>Pseudomonadota</taxon>
        <taxon>Betaproteobacteria</taxon>
        <taxon>Burkholderiales</taxon>
        <taxon>Comamonadaceae</taxon>
        <taxon>Variovorax</taxon>
    </lineage>
</organism>
<feature type="coiled-coil region" evidence="1">
    <location>
        <begin position="301"/>
        <end position="338"/>
    </location>
</feature>
<feature type="chain" id="PRO_5046041800" evidence="4">
    <location>
        <begin position="22"/>
        <end position="752"/>
    </location>
</feature>
<evidence type="ECO:0000256" key="4">
    <source>
        <dbReference type="SAM" id="SignalP"/>
    </source>
</evidence>
<dbReference type="RefSeq" id="WP_340343254.1">
    <property type="nucleotide sequence ID" value="NZ_JBBKZT010000007.1"/>
</dbReference>
<keyword evidence="1" id="KW-0175">Coiled coil</keyword>
<keyword evidence="6" id="KW-1185">Reference proteome</keyword>
<feature type="signal peptide" evidence="4">
    <location>
        <begin position="1"/>
        <end position="21"/>
    </location>
</feature>
<reference evidence="5 6" key="1">
    <citation type="submission" date="2024-03" db="EMBL/GenBank/DDBJ databases">
        <title>Novel species of the genus Variovorax.</title>
        <authorList>
            <person name="Liu Q."/>
            <person name="Xin Y.-H."/>
        </authorList>
    </citation>
    <scope>NUCLEOTIDE SEQUENCE [LARGE SCALE GENOMIC DNA]</scope>
    <source>
        <strain evidence="5 6">KACC 18900</strain>
    </source>
</reference>
<evidence type="ECO:0000313" key="5">
    <source>
        <dbReference type="EMBL" id="MEJ8848112.1"/>
    </source>
</evidence>
<evidence type="ECO:0000256" key="3">
    <source>
        <dbReference type="SAM" id="Phobius"/>
    </source>
</evidence>
<feature type="transmembrane region" description="Helical" evidence="3">
    <location>
        <begin position="348"/>
        <end position="367"/>
    </location>
</feature>
<feature type="compositionally biased region" description="Low complexity" evidence="2">
    <location>
        <begin position="181"/>
        <end position="194"/>
    </location>
</feature>
<name>A0ABU8WKQ2_9BURK</name>
<sequence>MKHRRTAATLILLGLALPSFALTIGRPQGTAWIGKPLDLVIPLTLGDSEGNSLCIEGEVVQGDTRIDDKRVTLSLEPGASAAAPRLHVRTTVAIEEPVVNVTVRAGCDARSNRTFVLLADVPVESASLPSASRFGAAPLPSTGSSMDPGTADRGGRGGRGAGGGEFGSSAGSPPPVRRPAARPTPRTADAGAAPSAPPAPPRRVIAAQAPVVRPAPAPKPAPPPVAAAPAAPVVPPPVPAAAPESPPAGPRLKLEALDPALTRDGGLKTSSELKAPATEDLAKRAEAAAQWRALAAPPEDAQRESQRIQSLEATLAALRELTAQNQRALLEMRSELADARDSRYRNPLVYALGVLLALALLAIGLLWRMTRRNTAPAWWGEGFEPRPASSGRPALPADSKFAEEDDEREPTQPAPLRGRELDPRHAALLAATNADTTYGPTGVPVVAPIEIAATRPVNTEELFDVQQQSDFFLSLGQHDQAIAVLVEHIAASPDTSALAYLDLFKIYHSLGRRDEYAKLATDFERAFNAEVPEFDEFSLGGRGLEHYRSALARIESQWPTAGTLALIEELVFRKPGVHEDEAFDLAAYQELLLLYAIAKEVVDPDTAPAPITPIPFVDTLSHETQPTARATLMTEPAAVMVMPAASIPAPALAPTKSPSMPNAPIEPFPSLYGAIDAGLHAQTDISALEPSAQPPVNLDLAQFDKTAFETIAAPIEAPAPTATAAIDPHIIDFELFDPETEAEIAPRRIIKR</sequence>
<keyword evidence="3" id="KW-0472">Membrane</keyword>
<keyword evidence="4" id="KW-0732">Signal</keyword>
<proteinExistence type="predicted"/>
<accession>A0ABU8WKQ2</accession>
<evidence type="ECO:0000256" key="2">
    <source>
        <dbReference type="SAM" id="MobiDB-lite"/>
    </source>
</evidence>
<comment type="caution">
    <text evidence="5">The sequence shown here is derived from an EMBL/GenBank/DDBJ whole genome shotgun (WGS) entry which is preliminary data.</text>
</comment>
<evidence type="ECO:0000256" key="1">
    <source>
        <dbReference type="SAM" id="Coils"/>
    </source>
</evidence>
<keyword evidence="3" id="KW-0812">Transmembrane</keyword>
<protein>
    <submittedName>
        <fullName evidence="5">Tetratricopeptide repeat protein</fullName>
    </submittedName>
</protein>
<dbReference type="EMBL" id="JBBKZT010000007">
    <property type="protein sequence ID" value="MEJ8848112.1"/>
    <property type="molecule type" value="Genomic_DNA"/>
</dbReference>